<evidence type="ECO:0000313" key="1">
    <source>
        <dbReference type="EMBL" id="KAK8759480.1"/>
    </source>
</evidence>
<dbReference type="EMBL" id="JARKHS020033014">
    <property type="protein sequence ID" value="KAK8759480.1"/>
    <property type="molecule type" value="Genomic_DNA"/>
</dbReference>
<organism evidence="1 2">
    <name type="scientific">Amblyomma americanum</name>
    <name type="common">Lone star tick</name>
    <dbReference type="NCBI Taxonomy" id="6943"/>
    <lineage>
        <taxon>Eukaryota</taxon>
        <taxon>Metazoa</taxon>
        <taxon>Ecdysozoa</taxon>
        <taxon>Arthropoda</taxon>
        <taxon>Chelicerata</taxon>
        <taxon>Arachnida</taxon>
        <taxon>Acari</taxon>
        <taxon>Parasitiformes</taxon>
        <taxon>Ixodida</taxon>
        <taxon>Ixodoidea</taxon>
        <taxon>Ixodidae</taxon>
        <taxon>Amblyomminae</taxon>
        <taxon>Amblyomma</taxon>
    </lineage>
</organism>
<dbReference type="PANTHER" id="PTHR12224">
    <property type="entry name" value="BETA-1,4-MANNOSYL-GLYCOPROTEIN BETA-1,4-N-ACETYLGLUCOSAMINYL-TRANSFERASE"/>
    <property type="match status" value="1"/>
</dbReference>
<comment type="caution">
    <text evidence="1">The sequence shown here is derived from an EMBL/GenBank/DDBJ whole genome shotgun (WGS) entry which is preliminary data.</text>
</comment>
<dbReference type="GO" id="GO:0003830">
    <property type="term" value="F:beta-1,4-mannosylglycoprotein 4-beta-N-acetylglucosaminyltransferase activity"/>
    <property type="evidence" value="ECO:0007669"/>
    <property type="project" value="InterPro"/>
</dbReference>
<dbReference type="GO" id="GO:0016020">
    <property type="term" value="C:membrane"/>
    <property type="evidence" value="ECO:0007669"/>
    <property type="project" value="InterPro"/>
</dbReference>
<dbReference type="PANTHER" id="PTHR12224:SF0">
    <property type="entry name" value="BETA-1,4-MANNOSYL-GLYCOPROTEIN 4-BETA-N-ACETYLGLUCOSAMINYLTRANSFERASE"/>
    <property type="match status" value="1"/>
</dbReference>
<name>A0AAQ4DAJ0_AMBAM</name>
<reference evidence="1 2" key="1">
    <citation type="journal article" date="2023" name="Arcadia Sci">
        <title>De novo assembly of a long-read Amblyomma americanum tick genome.</title>
        <authorList>
            <person name="Chou S."/>
            <person name="Poskanzer K.E."/>
            <person name="Rollins M."/>
            <person name="Thuy-Boun P.S."/>
        </authorList>
    </citation>
    <scope>NUCLEOTIDE SEQUENCE [LARGE SCALE GENOMIC DNA]</scope>
    <source>
        <strain evidence="1">F_SG_1</strain>
        <tissue evidence="1">Salivary glands</tissue>
    </source>
</reference>
<dbReference type="Pfam" id="PF04724">
    <property type="entry name" value="Glyco_transf_17"/>
    <property type="match status" value="1"/>
</dbReference>
<accession>A0AAQ4DAJ0</accession>
<dbReference type="Proteomes" id="UP001321473">
    <property type="component" value="Unassembled WGS sequence"/>
</dbReference>
<sequence length="361" mass="40885">MAPHSHRFYCTAEFKVLSSAIVSTIVLTYGSMELLIASDLQGADAEPPCYHSLLANYTVPAAVLKTEVFGKLLRDGRIKRRKCRRTVVNLLLFHNEVDLLEIRLQELGRAVDHFVVVESSRNFRMRERRLLLEPLLDTPRFRPFQKKLIYGRNTDHPDFPDDVEPGVVRVALHRIFMDALMTTFTTSLPRIDEDTLVLFTSADEIPSASVINFLSHHDGLPDVISFRYAKSIYSFSVAHVQRMSTERAACTWQFLRDDLFVSLDRLRFAYTRAAEQSTVGTTSQPAGWHCSWCLGLSGVVDKIASEPDAVDSAVDATFAARMMKQGRHYNGTLVASGKSRFGLPMFVRDNRERFESTIIAF</sequence>
<dbReference type="InterPro" id="IPR006813">
    <property type="entry name" value="Glyco_trans_17"/>
</dbReference>
<proteinExistence type="predicted"/>
<evidence type="ECO:0008006" key="3">
    <source>
        <dbReference type="Google" id="ProtNLM"/>
    </source>
</evidence>
<evidence type="ECO:0000313" key="2">
    <source>
        <dbReference type="Proteomes" id="UP001321473"/>
    </source>
</evidence>
<protein>
    <recommendedName>
        <fullName evidence="3">Beta-1,4-mannosyl-glycoprotein 4-beta-N-acetylglucosaminyltransferase</fullName>
    </recommendedName>
</protein>
<dbReference type="GO" id="GO:0006044">
    <property type="term" value="P:N-acetylglucosamine metabolic process"/>
    <property type="evidence" value="ECO:0007669"/>
    <property type="project" value="TreeGrafter"/>
</dbReference>
<gene>
    <name evidence="1" type="ORF">V5799_002889</name>
</gene>
<keyword evidence="2" id="KW-1185">Reference proteome</keyword>
<dbReference type="AlphaFoldDB" id="A0AAQ4DAJ0"/>